<organism evidence="2 3">
    <name type="scientific">Chitinophaga varians</name>
    <dbReference type="NCBI Taxonomy" id="2202339"/>
    <lineage>
        <taxon>Bacteria</taxon>
        <taxon>Pseudomonadati</taxon>
        <taxon>Bacteroidota</taxon>
        <taxon>Chitinophagia</taxon>
        <taxon>Chitinophagales</taxon>
        <taxon>Chitinophagaceae</taxon>
        <taxon>Chitinophaga</taxon>
    </lineage>
</organism>
<keyword evidence="3" id="KW-1185">Reference proteome</keyword>
<dbReference type="InterPro" id="IPR045391">
    <property type="entry name" value="DUF6520"/>
</dbReference>
<feature type="chain" id="PRO_5032960835" evidence="1">
    <location>
        <begin position="24"/>
        <end position="110"/>
    </location>
</feature>
<reference evidence="2 3" key="1">
    <citation type="submission" date="2020-04" db="EMBL/GenBank/DDBJ databases">
        <authorList>
            <person name="Yin C."/>
        </authorList>
    </citation>
    <scope>NUCLEOTIDE SEQUENCE [LARGE SCALE GENOMIC DNA]</scope>
    <source>
        <strain evidence="2 3">Ae27</strain>
    </source>
</reference>
<name>A0A847RQB7_9BACT</name>
<dbReference type="RefSeq" id="WP_168873831.1">
    <property type="nucleotide sequence ID" value="NZ_JABAIA010000003.1"/>
</dbReference>
<comment type="caution">
    <text evidence="2">The sequence shown here is derived from an EMBL/GenBank/DDBJ whole genome shotgun (WGS) entry which is preliminary data.</text>
</comment>
<gene>
    <name evidence="2" type="ORF">HGH92_26535</name>
</gene>
<evidence type="ECO:0000256" key="1">
    <source>
        <dbReference type="SAM" id="SignalP"/>
    </source>
</evidence>
<keyword evidence="1" id="KW-0732">Signal</keyword>
<feature type="signal peptide" evidence="1">
    <location>
        <begin position="1"/>
        <end position="23"/>
    </location>
</feature>
<evidence type="ECO:0000313" key="3">
    <source>
        <dbReference type="Proteomes" id="UP000570474"/>
    </source>
</evidence>
<evidence type="ECO:0000313" key="2">
    <source>
        <dbReference type="EMBL" id="NLR67890.1"/>
    </source>
</evidence>
<dbReference type="EMBL" id="JABAIA010000003">
    <property type="protein sequence ID" value="NLR67890.1"/>
    <property type="molecule type" value="Genomic_DNA"/>
</dbReference>
<sequence>MKTTRVSILAAIAVVIAVTVAFAKHHAAPKMAPLAGEVWFQYHPASSGPSDENNYTEISSTSCTAGNTLCAIKVKKDPSTGLPDATDLANVQSLIAAGQPVANRVVFKNQ</sequence>
<dbReference type="Pfam" id="PF20130">
    <property type="entry name" value="DUF6520"/>
    <property type="match status" value="1"/>
</dbReference>
<protein>
    <submittedName>
        <fullName evidence="2">Uncharacterized protein</fullName>
    </submittedName>
</protein>
<proteinExistence type="predicted"/>
<accession>A0A847RQB7</accession>
<dbReference type="Proteomes" id="UP000570474">
    <property type="component" value="Unassembled WGS sequence"/>
</dbReference>
<dbReference type="AlphaFoldDB" id="A0A847RQB7"/>